<evidence type="ECO:0008006" key="3">
    <source>
        <dbReference type="Google" id="ProtNLM"/>
    </source>
</evidence>
<name>I0GQ04_SELRL</name>
<evidence type="ECO:0000313" key="1">
    <source>
        <dbReference type="EMBL" id="BAL82841.1"/>
    </source>
</evidence>
<dbReference type="AlphaFoldDB" id="I0GQ04"/>
<dbReference type="OrthoDB" id="1665955at2"/>
<sequence>METIELEAQVYTALTNDSALVALLAKGAKSVYHLQAPGDKEDRCPFLVYTPISDVPALAGDDGEISHRVTVRIHITTLDGQYGGIYRQVHRIMEGLGFFRVQAIPYMENGEKTLIVDYRIGVDSTWQQ</sequence>
<accession>I0GQ04</accession>
<dbReference type="InterPro" id="IPR021508">
    <property type="entry name" value="Gp17-like"/>
</dbReference>
<dbReference type="Proteomes" id="UP000007887">
    <property type="component" value="Chromosome"/>
</dbReference>
<dbReference type="RefSeq" id="WP_014424278.1">
    <property type="nucleotide sequence ID" value="NC_017068.1"/>
</dbReference>
<protein>
    <recommendedName>
        <fullName evidence="3">DUF3168 domain-containing protein</fullName>
    </recommendedName>
</protein>
<organism evidence="1 2">
    <name type="scientific">Selenomonas ruminantium subsp. lactilytica (strain NBRC 103574 / TAM6421)</name>
    <dbReference type="NCBI Taxonomy" id="927704"/>
    <lineage>
        <taxon>Bacteria</taxon>
        <taxon>Bacillati</taxon>
        <taxon>Bacillota</taxon>
        <taxon>Negativicutes</taxon>
        <taxon>Selenomonadales</taxon>
        <taxon>Selenomonadaceae</taxon>
        <taxon>Selenomonas</taxon>
    </lineage>
</organism>
<gene>
    <name evidence="1" type="ordered locus">SELR_11330</name>
</gene>
<dbReference type="Pfam" id="PF11367">
    <property type="entry name" value="Tail_completion_gp17"/>
    <property type="match status" value="1"/>
</dbReference>
<dbReference type="HOGENOM" id="CLU_2048128_0_0_9"/>
<proteinExistence type="predicted"/>
<evidence type="ECO:0000313" key="2">
    <source>
        <dbReference type="Proteomes" id="UP000007887"/>
    </source>
</evidence>
<dbReference type="PATRIC" id="fig|927704.6.peg.1167"/>
<dbReference type="InterPro" id="IPR053745">
    <property type="entry name" value="Viral_Tail_Comp_sf"/>
</dbReference>
<dbReference type="EMBL" id="AP012292">
    <property type="protein sequence ID" value="BAL82841.1"/>
    <property type="molecule type" value="Genomic_DNA"/>
</dbReference>
<reference evidence="1 2" key="1">
    <citation type="submission" date="2011-10" db="EMBL/GenBank/DDBJ databases">
        <title>Whole genome sequence of Selenomonas ruminantium subsp. lactilytica TAM6421.</title>
        <authorList>
            <person name="Oguchi A."/>
            <person name="Ankai A."/>
            <person name="Kaneko J."/>
            <person name="Yamada-Narita S."/>
            <person name="Fukui S."/>
            <person name="Takahashi M."/>
            <person name="Onodera T."/>
            <person name="Kojima S."/>
            <person name="Fushimi T."/>
            <person name="Abe N."/>
            <person name="Kamio Y."/>
            <person name="Yamazaki S."/>
            <person name="Fujita N."/>
        </authorList>
    </citation>
    <scope>NUCLEOTIDE SEQUENCE [LARGE SCALE GENOMIC DNA]</scope>
    <source>
        <strain evidence="2">NBRC 103574 / TAM6421</strain>
    </source>
</reference>
<dbReference type="Gene3D" id="3.30.2000.30">
    <property type="match status" value="1"/>
</dbReference>
<dbReference type="KEGG" id="sri:SELR_11330"/>